<feature type="compositionally biased region" description="Basic residues" evidence="1">
    <location>
        <begin position="87"/>
        <end position="98"/>
    </location>
</feature>
<feature type="compositionally biased region" description="Polar residues" evidence="1">
    <location>
        <begin position="145"/>
        <end position="154"/>
    </location>
</feature>
<dbReference type="EMBL" id="VJMH01007390">
    <property type="protein sequence ID" value="KAF0683547.1"/>
    <property type="molecule type" value="Genomic_DNA"/>
</dbReference>
<name>A0A485LQ89_9STRA</name>
<reference evidence="2" key="2">
    <citation type="submission" date="2019-06" db="EMBL/GenBank/DDBJ databases">
        <title>Genomics analysis of Aphanomyces spp. identifies a new class of oomycete effector associated with host adaptation.</title>
        <authorList>
            <person name="Gaulin E."/>
        </authorList>
    </citation>
    <scope>NUCLEOTIDE SEQUENCE</scope>
    <source>
        <strain evidence="2">CBS 578.67</strain>
    </source>
</reference>
<gene>
    <name evidence="3" type="primary">Aste57867_24404</name>
    <name evidence="2" type="ORF">As57867_024328</name>
    <name evidence="3" type="ORF">ASTE57867_24404</name>
</gene>
<organism evidence="3 4">
    <name type="scientific">Aphanomyces stellatus</name>
    <dbReference type="NCBI Taxonomy" id="120398"/>
    <lineage>
        <taxon>Eukaryota</taxon>
        <taxon>Sar</taxon>
        <taxon>Stramenopiles</taxon>
        <taxon>Oomycota</taxon>
        <taxon>Saprolegniomycetes</taxon>
        <taxon>Saprolegniales</taxon>
        <taxon>Verrucalvaceae</taxon>
        <taxon>Aphanomyces</taxon>
    </lineage>
</organism>
<evidence type="ECO:0000313" key="2">
    <source>
        <dbReference type="EMBL" id="KAF0683547.1"/>
    </source>
</evidence>
<dbReference type="EMBL" id="CAADRA010007416">
    <property type="protein sequence ID" value="VFU01044.1"/>
    <property type="molecule type" value="Genomic_DNA"/>
</dbReference>
<evidence type="ECO:0000256" key="1">
    <source>
        <dbReference type="SAM" id="MobiDB-lite"/>
    </source>
</evidence>
<evidence type="ECO:0000313" key="4">
    <source>
        <dbReference type="Proteomes" id="UP000332933"/>
    </source>
</evidence>
<feature type="region of interest" description="Disordered" evidence="1">
    <location>
        <begin position="1"/>
        <end position="184"/>
    </location>
</feature>
<reference evidence="3 4" key="1">
    <citation type="submission" date="2019-03" db="EMBL/GenBank/DDBJ databases">
        <authorList>
            <person name="Gaulin E."/>
            <person name="Dumas B."/>
        </authorList>
    </citation>
    <scope>NUCLEOTIDE SEQUENCE [LARGE SCALE GENOMIC DNA]</scope>
    <source>
        <strain evidence="3">CBS 568.67</strain>
    </source>
</reference>
<feature type="compositionally biased region" description="Low complexity" evidence="1">
    <location>
        <begin position="171"/>
        <end position="181"/>
    </location>
</feature>
<proteinExistence type="predicted"/>
<feature type="compositionally biased region" description="Low complexity" evidence="1">
    <location>
        <begin position="69"/>
        <end position="86"/>
    </location>
</feature>
<feature type="compositionally biased region" description="Acidic residues" evidence="1">
    <location>
        <begin position="8"/>
        <end position="24"/>
    </location>
</feature>
<accession>A0A485LQ89</accession>
<dbReference type="Proteomes" id="UP000332933">
    <property type="component" value="Unassembled WGS sequence"/>
</dbReference>
<sequence length="232" mass="24521">MSNLSQWAEDDDAEEDDNIIWDESTDQKLAENRGGFHLRKQTQASSHGPRTIPLPKTPPATGPRLITFSPPSATSSMAPPAAPSLAHVKKKDVTRKATKFGLGERPIGASPVGGITSPGGTQKVKIDFRGGTGSTLGGKRRSGKLKTTSASSTGDLGFGSASSGGGGGSGSVSSSAALRSSENPEQLRRFLLAEVKQMSIERLVADAKRYMYLEEFHDKHTTDQPPQVPPPK</sequence>
<protein>
    <submittedName>
        <fullName evidence="3">Aste57867_24404 protein</fullName>
    </submittedName>
</protein>
<evidence type="ECO:0000313" key="3">
    <source>
        <dbReference type="EMBL" id="VFU01044.1"/>
    </source>
</evidence>
<dbReference type="OrthoDB" id="72790at2759"/>
<dbReference type="AlphaFoldDB" id="A0A485LQ89"/>
<keyword evidence="4" id="KW-1185">Reference proteome</keyword>